<dbReference type="EMBL" id="CYGX02000107">
    <property type="protein sequence ID" value="SIT48650.1"/>
    <property type="molecule type" value="Genomic_DNA"/>
</dbReference>
<proteinExistence type="predicted"/>
<name>A0A1N7SMQ7_9BURK</name>
<dbReference type="AlphaFoldDB" id="A0A1N7SMQ7"/>
<sequence>MSFANLWQLTPYHLNRYGNEKNRVCRSTDIGYNGIRPGISFGVSRRKRLSDPQGGDSSSHRKRRTVSGTGRA</sequence>
<gene>
    <name evidence="2" type="ORF">BN2475_1070018</name>
</gene>
<dbReference type="STRING" id="1247936.BN2475_1070018"/>
<evidence type="ECO:0000313" key="2">
    <source>
        <dbReference type="EMBL" id="SIT48650.1"/>
    </source>
</evidence>
<feature type="region of interest" description="Disordered" evidence="1">
    <location>
        <begin position="43"/>
        <end position="72"/>
    </location>
</feature>
<keyword evidence="3" id="KW-1185">Reference proteome</keyword>
<evidence type="ECO:0000256" key="1">
    <source>
        <dbReference type="SAM" id="MobiDB-lite"/>
    </source>
</evidence>
<dbReference type="Proteomes" id="UP000187012">
    <property type="component" value="Unassembled WGS sequence"/>
</dbReference>
<organism evidence="2 3">
    <name type="scientific">Paraburkholderia ribeironis</name>
    <dbReference type="NCBI Taxonomy" id="1247936"/>
    <lineage>
        <taxon>Bacteria</taxon>
        <taxon>Pseudomonadati</taxon>
        <taxon>Pseudomonadota</taxon>
        <taxon>Betaproteobacteria</taxon>
        <taxon>Burkholderiales</taxon>
        <taxon>Burkholderiaceae</taxon>
        <taxon>Paraburkholderia</taxon>
    </lineage>
</organism>
<protein>
    <submittedName>
        <fullName evidence="2">Uncharacterized protein</fullName>
    </submittedName>
</protein>
<reference evidence="2 3" key="1">
    <citation type="submission" date="2016-12" db="EMBL/GenBank/DDBJ databases">
        <authorList>
            <person name="Song W.-J."/>
            <person name="Kurnit D.M."/>
        </authorList>
    </citation>
    <scope>NUCLEOTIDE SEQUENCE [LARGE SCALE GENOMIC DNA]</scope>
    <source>
        <strain evidence="2 3">STM7296</strain>
    </source>
</reference>
<evidence type="ECO:0000313" key="3">
    <source>
        <dbReference type="Proteomes" id="UP000187012"/>
    </source>
</evidence>
<accession>A0A1N7SMQ7</accession>